<dbReference type="Gene3D" id="3.40.50.300">
    <property type="entry name" value="P-loop containing nucleotide triphosphate hydrolases"/>
    <property type="match status" value="1"/>
</dbReference>
<keyword evidence="2" id="KW-1133">Transmembrane helix</keyword>
<gene>
    <name evidence="3" type="ORF">FHX42_002328</name>
</gene>
<dbReference type="InterPro" id="IPR027417">
    <property type="entry name" value="P-loop_NTPase"/>
</dbReference>
<dbReference type="Proteomes" id="UP000569329">
    <property type="component" value="Unassembled WGS sequence"/>
</dbReference>
<dbReference type="EMBL" id="JACGWZ010000002">
    <property type="protein sequence ID" value="MBA8824981.1"/>
    <property type="molecule type" value="Genomic_DNA"/>
</dbReference>
<evidence type="ECO:0008006" key="5">
    <source>
        <dbReference type="Google" id="ProtNLM"/>
    </source>
</evidence>
<dbReference type="RefSeq" id="WP_182544150.1">
    <property type="nucleotide sequence ID" value="NZ_JACGWZ010000002.1"/>
</dbReference>
<feature type="transmembrane region" description="Helical" evidence="2">
    <location>
        <begin position="58"/>
        <end position="78"/>
    </location>
</feature>
<keyword evidence="2" id="KW-0812">Transmembrane</keyword>
<keyword evidence="4" id="KW-1185">Reference proteome</keyword>
<keyword evidence="2" id="KW-0472">Membrane</keyword>
<organism evidence="3 4">
    <name type="scientific">Halosaccharopolyspora lacisalsi</name>
    <dbReference type="NCBI Taxonomy" id="1000566"/>
    <lineage>
        <taxon>Bacteria</taxon>
        <taxon>Bacillati</taxon>
        <taxon>Actinomycetota</taxon>
        <taxon>Actinomycetes</taxon>
        <taxon>Pseudonocardiales</taxon>
        <taxon>Pseudonocardiaceae</taxon>
        <taxon>Halosaccharopolyspora</taxon>
    </lineage>
</organism>
<evidence type="ECO:0000256" key="2">
    <source>
        <dbReference type="SAM" id="Phobius"/>
    </source>
</evidence>
<evidence type="ECO:0000256" key="1">
    <source>
        <dbReference type="SAM" id="MobiDB-lite"/>
    </source>
</evidence>
<proteinExistence type="predicted"/>
<evidence type="ECO:0000313" key="4">
    <source>
        <dbReference type="Proteomes" id="UP000569329"/>
    </source>
</evidence>
<evidence type="ECO:0000313" key="3">
    <source>
        <dbReference type="EMBL" id="MBA8824981.1"/>
    </source>
</evidence>
<feature type="region of interest" description="Disordered" evidence="1">
    <location>
        <begin position="484"/>
        <end position="512"/>
    </location>
</feature>
<name>A0A839E0K9_9PSEU</name>
<dbReference type="AlphaFoldDB" id="A0A839E0K9"/>
<comment type="caution">
    <text evidence="3">The sequence shown here is derived from an EMBL/GenBank/DDBJ whole genome shotgun (WGS) entry which is preliminary data.</text>
</comment>
<sequence length="512" mass="56350">MWSHRRRLGDWWRGPGPREVRAAWLDVRRTPAPYLGGVLTLLALLVLLRYTWWSAVLGPFLLAVGTLVVFRLGAWLVVPEGWGFRTRAGGLVAGAAVVGLGAVAGWLVLAVILAALVGVLGMTQEERYRARVRAVLARRVSSGAGIVPEELRVENARWDGRRLVAAEIRCEANPDTYRRDRLAALLAEALRDTGVSYEVSWSMERPVFVMRAVSALPTGVHDRHWSGPCRAVPLGVTNEDAAGQTDEGCADGPTEPRLPACAWNPERNLLVVGTAAKTGFKRGLCARAMRLGFFPGGMYVLDGASSSDYVVLAGRHGIRAVARTPRDWATALRHLASIVESRHWDNVEYRGGRCSTEPDHPSLCVVIEEPRRIRALLGGRFDRFCSRFARHCRETNVRLILVTRRADSEEMIPNAVRDLLDDVVVMGPVPRAGAESVLGRDWRSATDVYGAVWPPGRGVARLEGRIGHFQAFLLDRPRDLPAAEYLYPPPKGSPRLVIPPTEHGQSRPTPAK</sequence>
<feature type="transmembrane region" description="Helical" evidence="2">
    <location>
        <begin position="90"/>
        <end position="123"/>
    </location>
</feature>
<reference evidence="3 4" key="1">
    <citation type="submission" date="2020-07" db="EMBL/GenBank/DDBJ databases">
        <title>Sequencing the genomes of 1000 actinobacteria strains.</title>
        <authorList>
            <person name="Klenk H.-P."/>
        </authorList>
    </citation>
    <scope>NUCLEOTIDE SEQUENCE [LARGE SCALE GENOMIC DNA]</scope>
    <source>
        <strain evidence="3 4">DSM 45975</strain>
    </source>
</reference>
<accession>A0A839E0K9</accession>
<feature type="transmembrane region" description="Helical" evidence="2">
    <location>
        <begin position="34"/>
        <end position="52"/>
    </location>
</feature>
<protein>
    <recommendedName>
        <fullName evidence="5">FtsK domain-containing protein</fullName>
    </recommendedName>
</protein>